<dbReference type="SUPFAM" id="SSF55073">
    <property type="entry name" value="Nucleotide cyclase"/>
    <property type="match status" value="1"/>
</dbReference>
<feature type="transmembrane region" description="Helical" evidence="1">
    <location>
        <begin position="82"/>
        <end position="107"/>
    </location>
</feature>
<feature type="transmembrane region" description="Helical" evidence="1">
    <location>
        <begin position="113"/>
        <end position="130"/>
    </location>
</feature>
<keyword evidence="1" id="KW-0472">Membrane</keyword>
<feature type="transmembrane region" description="Helical" evidence="1">
    <location>
        <begin position="177"/>
        <end position="196"/>
    </location>
</feature>
<dbReference type="EMBL" id="JAHBCL010000014">
    <property type="protein sequence ID" value="MBS7526919.1"/>
    <property type="molecule type" value="Genomic_DNA"/>
</dbReference>
<proteinExistence type="predicted"/>
<dbReference type="Pfam" id="PF00990">
    <property type="entry name" value="GGDEF"/>
    <property type="match status" value="1"/>
</dbReference>
<reference evidence="3 4" key="1">
    <citation type="submission" date="2021-05" db="EMBL/GenBank/DDBJ databases">
        <title>Fusibacter ferrireducens sp. nov., an anaerobic, sulfur- and Fe-reducing bacterium isolated from the mangrove sediment.</title>
        <authorList>
            <person name="Qiu D."/>
        </authorList>
    </citation>
    <scope>NUCLEOTIDE SEQUENCE [LARGE SCALE GENOMIC DNA]</scope>
    <source>
        <strain evidence="3 4">DSM 12116</strain>
    </source>
</reference>
<dbReference type="InterPro" id="IPR000160">
    <property type="entry name" value="GGDEF_dom"/>
</dbReference>
<keyword evidence="1" id="KW-0812">Transmembrane</keyword>
<sequence length="377" mass="43307">MEKILDFMVLATTMSVFLMHMDFRYNMKKVITLFISFGVISFVVYSLLLVEGFERTVASSVCFSIPSLFFCLWMAKYRDARFVFTFAIVDLIGMTAVILGRCISIPFDYDPTVVFVATVTLLALYFAGAVKFRHHYLEVLRTVSRGWGNMALAAILIYIFTLVLVGYPSPLYTRREYVPVILIYIAVFAVFLKVLYEAARSNINVYIEKMENENLKMKLELNQVYYDMAYVDRLTGVKNRNAFEAYLEDLRNDLNKGIICVSLDIDNLKHVNDEIGHHAGDALIQKFGYLLTAVFDSDESIFRIGGDEFVVIAENGSDTWLFDKFRKMDCLSETIRNEVEFPFEYARGMSKGNASEIRTLLKQADAAMYHDKERHKA</sequence>
<dbReference type="NCBIfam" id="TIGR00254">
    <property type="entry name" value="GGDEF"/>
    <property type="match status" value="1"/>
</dbReference>
<feature type="transmembrane region" description="Helical" evidence="1">
    <location>
        <begin position="56"/>
        <end position="75"/>
    </location>
</feature>
<dbReference type="PROSITE" id="PS50887">
    <property type="entry name" value="GGDEF"/>
    <property type="match status" value="1"/>
</dbReference>
<comment type="caution">
    <text evidence="3">The sequence shown here is derived from an EMBL/GenBank/DDBJ whole genome shotgun (WGS) entry which is preliminary data.</text>
</comment>
<evidence type="ECO:0000256" key="1">
    <source>
        <dbReference type="SAM" id="Phobius"/>
    </source>
</evidence>
<dbReference type="Proteomes" id="UP000746471">
    <property type="component" value="Unassembled WGS sequence"/>
</dbReference>
<feature type="transmembrane region" description="Helical" evidence="1">
    <location>
        <begin position="30"/>
        <end position="50"/>
    </location>
</feature>
<dbReference type="PANTHER" id="PTHR45138">
    <property type="entry name" value="REGULATORY COMPONENTS OF SENSORY TRANSDUCTION SYSTEM"/>
    <property type="match status" value="1"/>
</dbReference>
<dbReference type="CDD" id="cd01949">
    <property type="entry name" value="GGDEF"/>
    <property type="match status" value="1"/>
</dbReference>
<dbReference type="PANTHER" id="PTHR45138:SF9">
    <property type="entry name" value="DIGUANYLATE CYCLASE DGCM-RELATED"/>
    <property type="match status" value="1"/>
</dbReference>
<dbReference type="InterPro" id="IPR043128">
    <property type="entry name" value="Rev_trsase/Diguanyl_cyclase"/>
</dbReference>
<dbReference type="Gene3D" id="3.30.70.270">
    <property type="match status" value="1"/>
</dbReference>
<feature type="transmembrane region" description="Helical" evidence="1">
    <location>
        <begin position="151"/>
        <end position="171"/>
    </location>
</feature>
<feature type="domain" description="GGDEF" evidence="2">
    <location>
        <begin position="256"/>
        <end position="377"/>
    </location>
</feature>
<evidence type="ECO:0000259" key="2">
    <source>
        <dbReference type="PROSITE" id="PS50887"/>
    </source>
</evidence>
<dbReference type="RefSeq" id="WP_213236780.1">
    <property type="nucleotide sequence ID" value="NZ_JAHBCL010000014.1"/>
</dbReference>
<keyword evidence="1" id="KW-1133">Transmembrane helix</keyword>
<evidence type="ECO:0000313" key="3">
    <source>
        <dbReference type="EMBL" id="MBS7526919.1"/>
    </source>
</evidence>
<gene>
    <name evidence="3" type="ORF">KHM83_09535</name>
</gene>
<dbReference type="SMART" id="SM00267">
    <property type="entry name" value="GGDEF"/>
    <property type="match status" value="1"/>
</dbReference>
<accession>A0ABS5PP15</accession>
<evidence type="ECO:0000313" key="4">
    <source>
        <dbReference type="Proteomes" id="UP000746471"/>
    </source>
</evidence>
<name>A0ABS5PP15_9FIRM</name>
<protein>
    <submittedName>
        <fullName evidence="3">GGDEF domain-containing protein</fullName>
    </submittedName>
</protein>
<keyword evidence="4" id="KW-1185">Reference proteome</keyword>
<organism evidence="3 4">
    <name type="scientific">Fusibacter paucivorans</name>
    <dbReference type="NCBI Taxonomy" id="76009"/>
    <lineage>
        <taxon>Bacteria</taxon>
        <taxon>Bacillati</taxon>
        <taxon>Bacillota</taxon>
        <taxon>Clostridia</taxon>
        <taxon>Eubacteriales</taxon>
        <taxon>Eubacteriales Family XII. Incertae Sedis</taxon>
        <taxon>Fusibacter</taxon>
    </lineage>
</organism>
<dbReference type="InterPro" id="IPR029787">
    <property type="entry name" value="Nucleotide_cyclase"/>
</dbReference>
<dbReference type="InterPro" id="IPR050469">
    <property type="entry name" value="Diguanylate_Cyclase"/>
</dbReference>